<dbReference type="Pfam" id="PF03567">
    <property type="entry name" value="Sulfotransfer_2"/>
    <property type="match status" value="1"/>
</dbReference>
<name>A0A1H2WHW7_9BACL</name>
<organism evidence="1 2">
    <name type="scientific">Marininema mesophilum</name>
    <dbReference type="NCBI Taxonomy" id="1048340"/>
    <lineage>
        <taxon>Bacteria</taxon>
        <taxon>Bacillati</taxon>
        <taxon>Bacillota</taxon>
        <taxon>Bacilli</taxon>
        <taxon>Bacillales</taxon>
        <taxon>Thermoactinomycetaceae</taxon>
        <taxon>Marininema</taxon>
    </lineage>
</organism>
<dbReference type="RefSeq" id="WP_091738719.1">
    <property type="nucleotide sequence ID" value="NZ_FNNQ01000006.1"/>
</dbReference>
<reference evidence="1 2" key="1">
    <citation type="submission" date="2016-10" db="EMBL/GenBank/DDBJ databases">
        <authorList>
            <person name="de Groot N.N."/>
        </authorList>
    </citation>
    <scope>NUCLEOTIDE SEQUENCE [LARGE SCALE GENOMIC DNA]</scope>
    <source>
        <strain evidence="1 2">DSM 45610</strain>
    </source>
</reference>
<dbReference type="Proteomes" id="UP000198534">
    <property type="component" value="Unassembled WGS sequence"/>
</dbReference>
<evidence type="ECO:0000313" key="1">
    <source>
        <dbReference type="EMBL" id="SDW80135.1"/>
    </source>
</evidence>
<dbReference type="OrthoDB" id="7736814at2"/>
<dbReference type="AlphaFoldDB" id="A0A1H2WHW7"/>
<dbReference type="GO" id="GO:0008146">
    <property type="term" value="F:sulfotransferase activity"/>
    <property type="evidence" value="ECO:0007669"/>
    <property type="project" value="InterPro"/>
</dbReference>
<gene>
    <name evidence="1" type="ORF">SAMN05444487_106138</name>
</gene>
<accession>A0A1H2WHW7</accession>
<evidence type="ECO:0000313" key="2">
    <source>
        <dbReference type="Proteomes" id="UP000198534"/>
    </source>
</evidence>
<dbReference type="EMBL" id="FNNQ01000006">
    <property type="protein sequence ID" value="SDW80135.1"/>
    <property type="molecule type" value="Genomic_DNA"/>
</dbReference>
<dbReference type="InterPro" id="IPR005331">
    <property type="entry name" value="Sulfotransferase"/>
</dbReference>
<protein>
    <submittedName>
        <fullName evidence="1">Sulfotransferase family protein</fullName>
    </submittedName>
</protein>
<keyword evidence="2" id="KW-1185">Reference proteome</keyword>
<keyword evidence="1" id="KW-0808">Transferase</keyword>
<proteinExistence type="predicted"/>
<dbReference type="STRING" id="1048340.SAMN05444487_106138"/>
<sequence>MREQIVQRLLSIPPLFHPSFPFILFWSPKSGCTSLTKWFFFQIKYPYDSSWVHIDREKYTYENNYLPKIKENMINGNKQAFKLVRDPYRRAVSSFIHAIKYSEHPSIHLKINLPKNKMAFLPYLYWVRETLHKKGSINEHIDPQYIEGEEHFINNHLYLENIESEIRSLENTFGLVSAPLHSLFTSNHHESNRMILGGNFANTLFTRECILNKGKELPRIESFYDQETRQLVREIFEKDFSHYKYEL</sequence>
<dbReference type="GO" id="GO:0016020">
    <property type="term" value="C:membrane"/>
    <property type="evidence" value="ECO:0007669"/>
    <property type="project" value="InterPro"/>
</dbReference>